<evidence type="ECO:0000256" key="1">
    <source>
        <dbReference type="SAM" id="MobiDB-lite"/>
    </source>
</evidence>
<name>A0A2S2NAD0_SCHGA</name>
<feature type="region of interest" description="Disordered" evidence="1">
    <location>
        <begin position="123"/>
        <end position="154"/>
    </location>
</feature>
<keyword evidence="2" id="KW-0812">Transmembrane</keyword>
<gene>
    <name evidence="3" type="ORF">g.22385</name>
</gene>
<dbReference type="EMBL" id="GGMR01001293">
    <property type="protein sequence ID" value="MBY13912.1"/>
    <property type="molecule type" value="Transcribed_RNA"/>
</dbReference>
<reference evidence="3" key="1">
    <citation type="submission" date="2018-04" db="EMBL/GenBank/DDBJ databases">
        <title>Transcriptome of Schizaphis graminum biotype I.</title>
        <authorList>
            <person name="Scully E.D."/>
            <person name="Geib S.M."/>
            <person name="Palmer N.A."/>
            <person name="Koch K."/>
            <person name="Bradshaw J."/>
            <person name="Heng-Moss T."/>
            <person name="Sarath G."/>
        </authorList>
    </citation>
    <scope>NUCLEOTIDE SEQUENCE</scope>
</reference>
<proteinExistence type="predicted"/>
<evidence type="ECO:0000313" key="3">
    <source>
        <dbReference type="EMBL" id="MBY13912.1"/>
    </source>
</evidence>
<organism evidence="3">
    <name type="scientific">Schizaphis graminum</name>
    <name type="common">Green bug aphid</name>
    <dbReference type="NCBI Taxonomy" id="13262"/>
    <lineage>
        <taxon>Eukaryota</taxon>
        <taxon>Metazoa</taxon>
        <taxon>Ecdysozoa</taxon>
        <taxon>Arthropoda</taxon>
        <taxon>Hexapoda</taxon>
        <taxon>Insecta</taxon>
        <taxon>Pterygota</taxon>
        <taxon>Neoptera</taxon>
        <taxon>Paraneoptera</taxon>
        <taxon>Hemiptera</taxon>
        <taxon>Sternorrhyncha</taxon>
        <taxon>Aphidomorpha</taxon>
        <taxon>Aphidoidea</taxon>
        <taxon>Aphididae</taxon>
        <taxon>Aphidini</taxon>
        <taxon>Schizaphis</taxon>
    </lineage>
</organism>
<feature type="transmembrane region" description="Helical" evidence="2">
    <location>
        <begin position="29"/>
        <end position="47"/>
    </location>
</feature>
<feature type="compositionally biased region" description="Basic residues" evidence="1">
    <location>
        <begin position="130"/>
        <end position="148"/>
    </location>
</feature>
<sequence>MWSPPSRVTARIRLNNLRRSMRRLLRSDVLVTGHGHVVVSLLLLLFVQDVPDRLLFAALLLPAVYSQADAFDQLLGLVAVQRDELGCPAGAHVRVERPRLLSVESGRAQHVVLDEPDDAPVDRGSLQHHCGGKRRQQKRGRVHRRRSGGMHDDNTRVLSRLSARVTLIRTRKIIILRRSKIMCTGSRSRRGRSFVIIWMAA</sequence>
<accession>A0A2S2NAD0</accession>
<protein>
    <submittedName>
        <fullName evidence="3">Uncharacterized protein</fullName>
    </submittedName>
</protein>
<evidence type="ECO:0000256" key="2">
    <source>
        <dbReference type="SAM" id="Phobius"/>
    </source>
</evidence>
<dbReference type="AlphaFoldDB" id="A0A2S2NAD0"/>
<keyword evidence="2" id="KW-1133">Transmembrane helix</keyword>
<keyword evidence="2" id="KW-0472">Membrane</keyword>